<gene>
    <name evidence="5" type="ORF">M011DRAFT_407080</name>
</gene>
<dbReference type="PANTHER" id="PTHR42910:SF1">
    <property type="entry name" value="MAJOR FACILITATOR SUPERFAMILY (MFS) PROFILE DOMAIN-CONTAINING PROTEIN"/>
    <property type="match status" value="1"/>
</dbReference>
<comment type="subcellular location">
    <subcellularLocation>
        <location evidence="1">Membrane</location>
        <topology evidence="1">Multi-pass membrane protein</topology>
    </subcellularLocation>
</comment>
<organism evidence="5 6">
    <name type="scientific">Sporormia fimetaria CBS 119925</name>
    <dbReference type="NCBI Taxonomy" id="1340428"/>
    <lineage>
        <taxon>Eukaryota</taxon>
        <taxon>Fungi</taxon>
        <taxon>Dikarya</taxon>
        <taxon>Ascomycota</taxon>
        <taxon>Pezizomycotina</taxon>
        <taxon>Dothideomycetes</taxon>
        <taxon>Pleosporomycetidae</taxon>
        <taxon>Pleosporales</taxon>
        <taxon>Sporormiaceae</taxon>
        <taxon>Sporormia</taxon>
    </lineage>
</organism>
<keyword evidence="3" id="KW-0812">Transmembrane</keyword>
<dbReference type="Proteomes" id="UP000799440">
    <property type="component" value="Unassembled WGS sequence"/>
</dbReference>
<evidence type="ECO:0000256" key="2">
    <source>
        <dbReference type="SAM" id="MobiDB-lite"/>
    </source>
</evidence>
<keyword evidence="6" id="KW-1185">Reference proteome</keyword>
<reference evidence="5" key="1">
    <citation type="journal article" date="2020" name="Stud. Mycol.">
        <title>101 Dothideomycetes genomes: a test case for predicting lifestyles and emergence of pathogens.</title>
        <authorList>
            <person name="Haridas S."/>
            <person name="Albert R."/>
            <person name="Binder M."/>
            <person name="Bloem J."/>
            <person name="Labutti K."/>
            <person name="Salamov A."/>
            <person name="Andreopoulos B."/>
            <person name="Baker S."/>
            <person name="Barry K."/>
            <person name="Bills G."/>
            <person name="Bluhm B."/>
            <person name="Cannon C."/>
            <person name="Castanera R."/>
            <person name="Culley D."/>
            <person name="Daum C."/>
            <person name="Ezra D."/>
            <person name="Gonzalez J."/>
            <person name="Henrissat B."/>
            <person name="Kuo A."/>
            <person name="Liang C."/>
            <person name="Lipzen A."/>
            <person name="Lutzoni F."/>
            <person name="Magnuson J."/>
            <person name="Mondo S."/>
            <person name="Nolan M."/>
            <person name="Ohm R."/>
            <person name="Pangilinan J."/>
            <person name="Park H.-J."/>
            <person name="Ramirez L."/>
            <person name="Alfaro M."/>
            <person name="Sun H."/>
            <person name="Tritt A."/>
            <person name="Yoshinaga Y."/>
            <person name="Zwiers L.-H."/>
            <person name="Turgeon B."/>
            <person name="Goodwin S."/>
            <person name="Spatafora J."/>
            <person name="Crous P."/>
            <person name="Grigoriev I."/>
        </authorList>
    </citation>
    <scope>NUCLEOTIDE SEQUENCE</scope>
    <source>
        <strain evidence="5">CBS 119925</strain>
    </source>
</reference>
<feature type="transmembrane region" description="Helical" evidence="3">
    <location>
        <begin position="223"/>
        <end position="244"/>
    </location>
</feature>
<feature type="transmembrane region" description="Helical" evidence="3">
    <location>
        <begin position="372"/>
        <end position="392"/>
    </location>
</feature>
<evidence type="ECO:0000256" key="1">
    <source>
        <dbReference type="ARBA" id="ARBA00004141"/>
    </source>
</evidence>
<feature type="transmembrane region" description="Helical" evidence="3">
    <location>
        <begin position="305"/>
        <end position="331"/>
    </location>
</feature>
<accession>A0A6A6V3W6</accession>
<dbReference type="PROSITE" id="PS50850">
    <property type="entry name" value="MFS"/>
    <property type="match status" value="1"/>
</dbReference>
<dbReference type="SUPFAM" id="SSF103473">
    <property type="entry name" value="MFS general substrate transporter"/>
    <property type="match status" value="1"/>
</dbReference>
<dbReference type="OrthoDB" id="2105912at2759"/>
<feature type="compositionally biased region" description="Pro residues" evidence="2">
    <location>
        <begin position="56"/>
        <end position="66"/>
    </location>
</feature>
<dbReference type="InterPro" id="IPR020846">
    <property type="entry name" value="MFS_dom"/>
</dbReference>
<evidence type="ECO:0000256" key="3">
    <source>
        <dbReference type="SAM" id="Phobius"/>
    </source>
</evidence>
<feature type="transmembrane region" description="Helical" evidence="3">
    <location>
        <begin position="170"/>
        <end position="203"/>
    </location>
</feature>
<dbReference type="AlphaFoldDB" id="A0A6A6V3W6"/>
<dbReference type="GO" id="GO:0022857">
    <property type="term" value="F:transmembrane transporter activity"/>
    <property type="evidence" value="ECO:0007669"/>
    <property type="project" value="InterPro"/>
</dbReference>
<dbReference type="Pfam" id="PF07690">
    <property type="entry name" value="MFS_1"/>
    <property type="match status" value="1"/>
</dbReference>
<feature type="compositionally biased region" description="Low complexity" evidence="2">
    <location>
        <begin position="14"/>
        <end position="29"/>
    </location>
</feature>
<dbReference type="InterPro" id="IPR036259">
    <property type="entry name" value="MFS_trans_sf"/>
</dbReference>
<dbReference type="InterPro" id="IPR011701">
    <property type="entry name" value="MFS"/>
</dbReference>
<feature type="region of interest" description="Disordered" evidence="2">
    <location>
        <begin position="1"/>
        <end position="71"/>
    </location>
</feature>
<name>A0A6A6V3W6_9PLEO</name>
<feature type="domain" description="Major facilitator superfamily (MFS) profile" evidence="4">
    <location>
        <begin position="100"/>
        <end position="527"/>
    </location>
</feature>
<dbReference type="PANTHER" id="PTHR42910">
    <property type="entry name" value="TRANSPORTER SCO4007-RELATED"/>
    <property type="match status" value="1"/>
</dbReference>
<protein>
    <submittedName>
        <fullName evidence="5">MFS general substrate transporter</fullName>
    </submittedName>
</protein>
<dbReference type="EMBL" id="MU006584">
    <property type="protein sequence ID" value="KAF2745185.1"/>
    <property type="molecule type" value="Genomic_DNA"/>
</dbReference>
<dbReference type="Gene3D" id="1.20.1250.20">
    <property type="entry name" value="MFS general substrate transporter like domains"/>
    <property type="match status" value="1"/>
</dbReference>
<dbReference type="GO" id="GO:0016020">
    <property type="term" value="C:membrane"/>
    <property type="evidence" value="ECO:0007669"/>
    <property type="project" value="UniProtKB-SubCell"/>
</dbReference>
<dbReference type="CDD" id="cd17324">
    <property type="entry name" value="MFS_NepI_like"/>
    <property type="match status" value="1"/>
</dbReference>
<feature type="transmembrane region" description="Helical" evidence="3">
    <location>
        <begin position="343"/>
        <end position="360"/>
    </location>
</feature>
<proteinExistence type="predicted"/>
<keyword evidence="3" id="KW-1133">Transmembrane helix</keyword>
<feature type="transmembrane region" description="Helical" evidence="3">
    <location>
        <begin position="99"/>
        <end position="120"/>
    </location>
</feature>
<sequence length="527" mass="56869">MTTPLCETRTDTESQTTPPTHKSPSSSPSEDLSRNNSLLQLPTQPPRCPSISSLPAPAPAPSPTPKPTSRLPSYLKSLKLLLTYTPPPARYCSTSPPQFSLSLNILFAIAAGFTVANLYYNHPILNILAADFDVDYEDVAQIPTVMQAGYAAGLLFLCPLGDLVPRRGFVVGLVGGTAALWLILCLTPSLPVFTAISFLAAITTVTPQLMLPLVGDLAPPNRRAAALSIVVSGLMLGVLLARTLSGTITNYTSWRVVYWIAFALQVLIFTLLYIFMPAYPSTNPTGLTYWTILYDIPKMLLRHPVLAQACITSFFTSATFTAFWTTLTFLLAGAPYFYPPLHIGLFGLIGIAAMILSPLYARTVTDRFVPHFSVLFGLCISVCGISIGTFVGEHHLAGPIVQALFLDFGIQTAQIANRSAIYGVEPKRRNGVNTAFMVATFCGQLMGTSAGSRAYARGGWKGSGGLALGCSVFAVLTMVARGPWEKGWVGWGGGWGFRKRVDARDGDGRWWGREWRRGRSGRGCGDG</sequence>
<keyword evidence="3" id="KW-0472">Membrane</keyword>
<feature type="transmembrane region" description="Helical" evidence="3">
    <location>
        <begin position="256"/>
        <end position="276"/>
    </location>
</feature>
<feature type="transmembrane region" description="Helical" evidence="3">
    <location>
        <begin position="140"/>
        <end position="158"/>
    </location>
</feature>
<evidence type="ECO:0000313" key="5">
    <source>
        <dbReference type="EMBL" id="KAF2745185.1"/>
    </source>
</evidence>
<evidence type="ECO:0000313" key="6">
    <source>
        <dbReference type="Proteomes" id="UP000799440"/>
    </source>
</evidence>
<evidence type="ECO:0000259" key="4">
    <source>
        <dbReference type="PROSITE" id="PS50850"/>
    </source>
</evidence>